<evidence type="ECO:0000256" key="1">
    <source>
        <dbReference type="SAM" id="Phobius"/>
    </source>
</evidence>
<organism evidence="3">
    <name type="scientific">Perkinsus marinus (strain ATCC 50983 / TXsc)</name>
    <dbReference type="NCBI Taxonomy" id="423536"/>
    <lineage>
        <taxon>Eukaryota</taxon>
        <taxon>Sar</taxon>
        <taxon>Alveolata</taxon>
        <taxon>Perkinsozoa</taxon>
        <taxon>Perkinsea</taxon>
        <taxon>Perkinsida</taxon>
        <taxon>Perkinsidae</taxon>
        <taxon>Perkinsus</taxon>
    </lineage>
</organism>
<feature type="transmembrane region" description="Helical" evidence="1">
    <location>
        <begin position="49"/>
        <end position="70"/>
    </location>
</feature>
<dbReference type="OrthoDB" id="440755at2759"/>
<dbReference type="Gene3D" id="1.20.1250.20">
    <property type="entry name" value="MFS general substrate transporter like domains"/>
    <property type="match status" value="1"/>
</dbReference>
<dbReference type="InterPro" id="IPR036259">
    <property type="entry name" value="MFS_trans_sf"/>
</dbReference>
<dbReference type="GeneID" id="9058119"/>
<dbReference type="Proteomes" id="UP000007800">
    <property type="component" value="Unassembled WGS sequence"/>
</dbReference>
<evidence type="ECO:0008006" key="4">
    <source>
        <dbReference type="Google" id="ProtNLM"/>
    </source>
</evidence>
<protein>
    <recommendedName>
        <fullName evidence="4">Major facilitator superfamily (MFS) profile domain-containing protein</fullName>
    </recommendedName>
</protein>
<dbReference type="RefSeq" id="XP_002787982.1">
    <property type="nucleotide sequence ID" value="XM_002787936.1"/>
</dbReference>
<gene>
    <name evidence="2" type="ORF">Pmar_PMAR025312</name>
</gene>
<name>C5K6W5_PERM5</name>
<proteinExistence type="predicted"/>
<keyword evidence="1" id="KW-1133">Transmembrane helix</keyword>
<dbReference type="EMBL" id="GG670979">
    <property type="protein sequence ID" value="EER19778.1"/>
    <property type="molecule type" value="Genomic_DNA"/>
</dbReference>
<feature type="transmembrane region" description="Helical" evidence="1">
    <location>
        <begin position="82"/>
        <end position="101"/>
    </location>
</feature>
<keyword evidence="1" id="KW-0812">Transmembrane</keyword>
<dbReference type="InParanoid" id="C5K6W5"/>
<feature type="transmembrane region" description="Helical" evidence="1">
    <location>
        <begin position="107"/>
        <end position="128"/>
    </location>
</feature>
<dbReference type="SUPFAM" id="SSF103473">
    <property type="entry name" value="MFS general substrate transporter"/>
    <property type="match status" value="1"/>
</dbReference>
<sequence>MSKFSAVLEVPTNRILFTQSLPGCMAWSVVSTFLPDYLSSDLGLTVHQATGVLVAFGVSCLVFSMLGGDIGQRIYNNRRQDLPRFIALTNMLAPAPMIILLRGYSYPALWVVLGGLAAVSGPNIKGILMNVNSAKTRGTVFAAFTLMDDLGKGLGPAVVCLVVWLVGDRVTAFTLAFCLWAACGVILSFAQQTIVDDSTAVELVNAADESREMDAFDMYATSKKPRSQNI</sequence>
<dbReference type="OMA" id="MHEEISP"/>
<reference evidence="2 3" key="1">
    <citation type="submission" date="2008-07" db="EMBL/GenBank/DDBJ databases">
        <authorList>
            <person name="El-Sayed N."/>
            <person name="Caler E."/>
            <person name="Inman J."/>
            <person name="Amedeo P."/>
            <person name="Hass B."/>
            <person name="Wortman J."/>
        </authorList>
    </citation>
    <scope>NUCLEOTIDE SEQUENCE [LARGE SCALE GENOMIC DNA]</scope>
    <source>
        <strain evidence="3">ATCC 50983 / TXsc</strain>
    </source>
</reference>
<keyword evidence="1" id="KW-0472">Membrane</keyword>
<keyword evidence="3" id="KW-1185">Reference proteome</keyword>
<accession>C5K6W5</accession>
<feature type="transmembrane region" description="Helical" evidence="1">
    <location>
        <begin position="140"/>
        <end position="166"/>
    </location>
</feature>
<evidence type="ECO:0000313" key="3">
    <source>
        <dbReference type="Proteomes" id="UP000007800"/>
    </source>
</evidence>
<dbReference type="PANTHER" id="PTHR23518">
    <property type="entry name" value="C-METHYLTRANSFERASE"/>
    <property type="match status" value="1"/>
</dbReference>
<dbReference type="AlphaFoldDB" id="C5K6W5"/>
<dbReference type="PANTHER" id="PTHR23518:SF2">
    <property type="entry name" value="MAJOR FACILITATOR SUPERFAMILY TRANSPORTER"/>
    <property type="match status" value="1"/>
</dbReference>
<feature type="transmembrane region" description="Helical" evidence="1">
    <location>
        <begin position="172"/>
        <end position="190"/>
    </location>
</feature>
<evidence type="ECO:0000313" key="2">
    <source>
        <dbReference type="EMBL" id="EER19778.1"/>
    </source>
</evidence>